<dbReference type="GO" id="GO:0005737">
    <property type="term" value="C:cytoplasm"/>
    <property type="evidence" value="ECO:0007669"/>
    <property type="project" value="UniProtKB-SubCell"/>
</dbReference>
<protein>
    <recommendedName>
        <fullName evidence="11">tRNA-specific 2-thiouridylase MnmA</fullName>
        <ecNumber evidence="11">2.8.1.13</ecNumber>
    </recommendedName>
</protein>
<evidence type="ECO:0000256" key="7">
    <source>
        <dbReference type="ARBA" id="ARBA00022884"/>
    </source>
</evidence>
<keyword evidence="6 11" id="KW-0067">ATP-binding</keyword>
<feature type="binding site" evidence="11">
    <location>
        <begin position="6"/>
        <end position="13"/>
    </location>
    <ligand>
        <name>ATP</name>
        <dbReference type="ChEBI" id="CHEBI:30616"/>
    </ligand>
</feature>
<dbReference type="RefSeq" id="WP_101627384.1">
    <property type="nucleotide sequence ID" value="NZ_PKKJ01000001.1"/>
</dbReference>
<evidence type="ECO:0000256" key="2">
    <source>
        <dbReference type="ARBA" id="ARBA00022555"/>
    </source>
</evidence>
<evidence type="ECO:0000256" key="4">
    <source>
        <dbReference type="ARBA" id="ARBA00022694"/>
    </source>
</evidence>
<dbReference type="NCBIfam" id="TIGR00420">
    <property type="entry name" value="trmU"/>
    <property type="match status" value="1"/>
</dbReference>
<dbReference type="InterPro" id="IPR023382">
    <property type="entry name" value="MnmA-like_central_sf"/>
</dbReference>
<accession>A0A2I1I6X0</accession>
<dbReference type="AlphaFoldDB" id="A0A2I1I6X0"/>
<dbReference type="GO" id="GO:0005524">
    <property type="term" value="F:ATP binding"/>
    <property type="evidence" value="ECO:0007669"/>
    <property type="project" value="UniProtKB-KW"/>
</dbReference>
<comment type="function">
    <text evidence="10 11">Catalyzes the 2-thiolation of uridine at the wobble position (U34) of tRNA, leading to the formation of s(2)U34.</text>
</comment>
<feature type="site" description="Interaction with tRNA" evidence="11">
    <location>
        <position position="126"/>
    </location>
</feature>
<dbReference type="EC" id="2.8.1.13" evidence="11"/>
<feature type="region of interest" description="Interaction with tRNA" evidence="11">
    <location>
        <begin position="147"/>
        <end position="149"/>
    </location>
</feature>
<dbReference type="PANTHER" id="PTHR11933">
    <property type="entry name" value="TRNA 5-METHYLAMINOMETHYL-2-THIOURIDYLATE -METHYLTRANSFERASE"/>
    <property type="match status" value="1"/>
</dbReference>
<dbReference type="InterPro" id="IPR046885">
    <property type="entry name" value="MnmA-like_C"/>
</dbReference>
<gene>
    <name evidence="11" type="primary">mnmA</name>
    <name evidence="14" type="ORF">CYJ25_01160</name>
</gene>
<evidence type="ECO:0000313" key="15">
    <source>
        <dbReference type="Proteomes" id="UP000234545"/>
    </source>
</evidence>
<dbReference type="OrthoDB" id="9800696at2"/>
<evidence type="ECO:0000313" key="14">
    <source>
        <dbReference type="EMBL" id="PKY66878.1"/>
    </source>
</evidence>
<sequence>MRVLAALSGGVDSAVAAAKAVEAGHDVVGVHMALSSQPQECRIGSRGCCSVEDAGDAARAAEIMGIPFYVWDLAQEFEETVIEDFVEQYKLGHTPNPCVRCNEFVKFRELATRAKALGFDAVCTGHYAAIVDGPSGPELHRGADSLKDQSYVLAIMGRDELSRVLLPLGDAPTKAWVRSEAQRLGLGVSNKPDSYDICFIPDGDTQGFLRTRLGSDEGEIVSPDGEVLGTHQGYWNFTVGQRRGLHIDRPAEDGKPRYVLETRPESNQVVVGASTLLSVDRIECEDVVWLAPDDLGASTDDLFVQVRAHGTPVPVSLVEHDSEDEAREGGERHLVVSLSESIRGVAAGQSLVIYRDTRVLGEATIMRASRASSFAA</sequence>
<organism evidence="14 15">
    <name type="scientific">Schaalia turicensis</name>
    <dbReference type="NCBI Taxonomy" id="131111"/>
    <lineage>
        <taxon>Bacteria</taxon>
        <taxon>Bacillati</taxon>
        <taxon>Actinomycetota</taxon>
        <taxon>Actinomycetes</taxon>
        <taxon>Actinomycetales</taxon>
        <taxon>Actinomycetaceae</taxon>
        <taxon>Schaalia</taxon>
    </lineage>
</organism>
<evidence type="ECO:0000256" key="10">
    <source>
        <dbReference type="ARBA" id="ARBA00056575"/>
    </source>
</evidence>
<feature type="domain" description="tRNA-specific 2-thiouridylase MnmA-like central" evidence="13">
    <location>
        <begin position="207"/>
        <end position="272"/>
    </location>
</feature>
<dbReference type="Pfam" id="PF20258">
    <property type="entry name" value="tRNA_Me_trans_C"/>
    <property type="match status" value="1"/>
</dbReference>
<reference evidence="14 15" key="1">
    <citation type="submission" date="2017-12" db="EMBL/GenBank/DDBJ databases">
        <title>Phylogenetic diversity of female urinary microbiome.</title>
        <authorList>
            <person name="Thomas-White K."/>
            <person name="Wolfe A.J."/>
        </authorList>
    </citation>
    <scope>NUCLEOTIDE SEQUENCE [LARGE SCALE GENOMIC DNA]</scope>
    <source>
        <strain evidence="14 15">UMB0250</strain>
    </source>
</reference>
<dbReference type="Gene3D" id="2.30.30.280">
    <property type="entry name" value="Adenine nucleotide alpha hydrolases-like domains"/>
    <property type="match status" value="1"/>
</dbReference>
<keyword evidence="1 11" id="KW-0963">Cytoplasm</keyword>
<dbReference type="GO" id="GO:0103016">
    <property type="term" value="F:tRNA-uridine 2-sulfurtransferase activity"/>
    <property type="evidence" value="ECO:0007669"/>
    <property type="project" value="UniProtKB-EC"/>
</dbReference>
<dbReference type="GO" id="GO:0002143">
    <property type="term" value="P:tRNA wobble position uridine thiolation"/>
    <property type="evidence" value="ECO:0007669"/>
    <property type="project" value="TreeGrafter"/>
</dbReference>
<feature type="active site" description="Nucleophile" evidence="11">
    <location>
        <position position="101"/>
    </location>
</feature>
<dbReference type="CDD" id="cd01998">
    <property type="entry name" value="MnmA_TRMU-like"/>
    <property type="match status" value="1"/>
</dbReference>
<comment type="subcellular location">
    <subcellularLocation>
        <location evidence="11">Cytoplasm</location>
    </subcellularLocation>
</comment>
<evidence type="ECO:0000256" key="11">
    <source>
        <dbReference type="HAMAP-Rule" id="MF_00144"/>
    </source>
</evidence>
<dbReference type="Pfam" id="PF03054">
    <property type="entry name" value="tRNA_Me_trans"/>
    <property type="match status" value="1"/>
</dbReference>
<feature type="binding site" evidence="11">
    <location>
        <position position="32"/>
    </location>
    <ligand>
        <name>ATP</name>
        <dbReference type="ChEBI" id="CHEBI:30616"/>
    </ligand>
</feature>
<comment type="similarity">
    <text evidence="11">Belongs to the MnmA/TRMU family.</text>
</comment>
<dbReference type="InterPro" id="IPR046884">
    <property type="entry name" value="MnmA-like_central"/>
</dbReference>
<dbReference type="GO" id="GO:0000049">
    <property type="term" value="F:tRNA binding"/>
    <property type="evidence" value="ECO:0007669"/>
    <property type="project" value="UniProtKB-KW"/>
</dbReference>
<evidence type="ECO:0000256" key="8">
    <source>
        <dbReference type="ARBA" id="ARBA00023157"/>
    </source>
</evidence>
<keyword evidence="4 11" id="KW-0819">tRNA processing</keyword>
<keyword evidence="5 11" id="KW-0547">Nucleotide-binding</keyword>
<keyword evidence="3 11" id="KW-0808">Transferase</keyword>
<keyword evidence="7 11" id="KW-0694">RNA-binding</keyword>
<evidence type="ECO:0000256" key="1">
    <source>
        <dbReference type="ARBA" id="ARBA00022490"/>
    </source>
</evidence>
<feature type="site" description="Interaction with tRNA" evidence="11">
    <location>
        <position position="349"/>
    </location>
</feature>
<keyword evidence="2 11" id="KW-0820">tRNA-binding</keyword>
<comment type="caution">
    <text evidence="14">The sequence shown here is derived from an EMBL/GenBank/DDBJ whole genome shotgun (WGS) entry which is preliminary data.</text>
</comment>
<feature type="binding site" evidence="11">
    <location>
        <position position="125"/>
    </location>
    <ligand>
        <name>ATP</name>
        <dbReference type="ChEBI" id="CHEBI:30616"/>
    </ligand>
</feature>
<evidence type="ECO:0000259" key="13">
    <source>
        <dbReference type="Pfam" id="PF20259"/>
    </source>
</evidence>
<dbReference type="FunFam" id="3.40.50.620:FF:000057">
    <property type="entry name" value="tRNA-specific 2-thiouridylase MnmA"/>
    <property type="match status" value="1"/>
</dbReference>
<evidence type="ECO:0000256" key="6">
    <source>
        <dbReference type="ARBA" id="ARBA00022840"/>
    </source>
</evidence>
<proteinExistence type="inferred from homology"/>
<dbReference type="HAMAP" id="MF_00144">
    <property type="entry name" value="tRNA_thiouridyl_MnmA"/>
    <property type="match status" value="1"/>
</dbReference>
<dbReference type="Gene3D" id="3.40.50.620">
    <property type="entry name" value="HUPs"/>
    <property type="match status" value="1"/>
</dbReference>
<dbReference type="Pfam" id="PF20259">
    <property type="entry name" value="tRNA_Me_trans_M"/>
    <property type="match status" value="1"/>
</dbReference>
<dbReference type="SUPFAM" id="SSF52402">
    <property type="entry name" value="Adenine nucleotide alpha hydrolases-like"/>
    <property type="match status" value="1"/>
</dbReference>
<dbReference type="PANTHER" id="PTHR11933:SF5">
    <property type="entry name" value="MITOCHONDRIAL TRNA-SPECIFIC 2-THIOURIDYLASE 1"/>
    <property type="match status" value="1"/>
</dbReference>
<feature type="disulfide bond" description="Alternate" evidence="11">
    <location>
        <begin position="101"/>
        <end position="198"/>
    </location>
</feature>
<dbReference type="Gene3D" id="2.40.30.10">
    <property type="entry name" value="Translation factors"/>
    <property type="match status" value="1"/>
</dbReference>
<dbReference type="EMBL" id="PKKJ01000001">
    <property type="protein sequence ID" value="PKY66878.1"/>
    <property type="molecule type" value="Genomic_DNA"/>
</dbReference>
<dbReference type="InterPro" id="IPR014729">
    <property type="entry name" value="Rossmann-like_a/b/a_fold"/>
</dbReference>
<evidence type="ECO:0000256" key="5">
    <source>
        <dbReference type="ARBA" id="ARBA00022741"/>
    </source>
</evidence>
<name>A0A2I1I6X0_9ACTO</name>
<dbReference type="FunFam" id="2.30.30.280:FF:000001">
    <property type="entry name" value="tRNA-specific 2-thiouridylase MnmA"/>
    <property type="match status" value="1"/>
</dbReference>
<dbReference type="Proteomes" id="UP000234545">
    <property type="component" value="Unassembled WGS sequence"/>
</dbReference>
<evidence type="ECO:0000256" key="3">
    <source>
        <dbReference type="ARBA" id="ARBA00022679"/>
    </source>
</evidence>
<feature type="active site" description="Cysteine persulfide intermediate" evidence="11">
    <location>
        <position position="198"/>
    </location>
</feature>
<evidence type="ECO:0000259" key="12">
    <source>
        <dbReference type="Pfam" id="PF20258"/>
    </source>
</evidence>
<comment type="caution">
    <text evidence="11">Lacks conserved residue(s) required for the propagation of feature annotation.</text>
</comment>
<dbReference type="NCBIfam" id="NF001138">
    <property type="entry name" value="PRK00143.1"/>
    <property type="match status" value="1"/>
</dbReference>
<evidence type="ECO:0000256" key="9">
    <source>
        <dbReference type="ARBA" id="ARBA00051542"/>
    </source>
</evidence>
<keyword evidence="8 11" id="KW-1015">Disulfide bond</keyword>
<dbReference type="InterPro" id="IPR004506">
    <property type="entry name" value="MnmA-like"/>
</dbReference>
<feature type="domain" description="tRNA-specific 2-thiouridylase MnmA-like C-terminal" evidence="12">
    <location>
        <begin position="280"/>
        <end position="365"/>
    </location>
</feature>
<comment type="catalytic activity">
    <reaction evidence="9 11">
        <text>S-sulfanyl-L-cysteinyl-[protein] + uridine(34) in tRNA + AH2 + ATP = 2-thiouridine(34) in tRNA + L-cysteinyl-[protein] + A + AMP + diphosphate + H(+)</text>
        <dbReference type="Rhea" id="RHEA:47032"/>
        <dbReference type="Rhea" id="RHEA-COMP:10131"/>
        <dbReference type="Rhea" id="RHEA-COMP:11726"/>
        <dbReference type="Rhea" id="RHEA-COMP:11727"/>
        <dbReference type="Rhea" id="RHEA-COMP:11728"/>
        <dbReference type="ChEBI" id="CHEBI:13193"/>
        <dbReference type="ChEBI" id="CHEBI:15378"/>
        <dbReference type="ChEBI" id="CHEBI:17499"/>
        <dbReference type="ChEBI" id="CHEBI:29950"/>
        <dbReference type="ChEBI" id="CHEBI:30616"/>
        <dbReference type="ChEBI" id="CHEBI:33019"/>
        <dbReference type="ChEBI" id="CHEBI:61963"/>
        <dbReference type="ChEBI" id="CHEBI:65315"/>
        <dbReference type="ChEBI" id="CHEBI:87170"/>
        <dbReference type="ChEBI" id="CHEBI:456215"/>
        <dbReference type="EC" id="2.8.1.13"/>
    </reaction>
</comment>